<evidence type="ECO:0000313" key="3">
    <source>
        <dbReference type="Proteomes" id="UP001519311"/>
    </source>
</evidence>
<feature type="compositionally biased region" description="Gly residues" evidence="1">
    <location>
        <begin position="424"/>
        <end position="435"/>
    </location>
</feature>
<feature type="region of interest" description="Disordered" evidence="1">
    <location>
        <begin position="158"/>
        <end position="229"/>
    </location>
</feature>
<feature type="region of interest" description="Disordered" evidence="1">
    <location>
        <begin position="245"/>
        <end position="476"/>
    </location>
</feature>
<reference evidence="2 3" key="1">
    <citation type="submission" date="2021-03" db="EMBL/GenBank/DDBJ databases">
        <title>Sequencing the genomes of 1000 actinobacteria strains.</title>
        <authorList>
            <person name="Klenk H.-P."/>
        </authorList>
    </citation>
    <scope>NUCLEOTIDE SEQUENCE [LARGE SCALE GENOMIC DNA]</scope>
    <source>
        <strain evidence="2 3">DSM 40843</strain>
    </source>
</reference>
<dbReference type="InterPro" id="IPR038332">
    <property type="entry name" value="PPE_sf"/>
</dbReference>
<evidence type="ECO:0000313" key="2">
    <source>
        <dbReference type="EMBL" id="MBP2361073.1"/>
    </source>
</evidence>
<protein>
    <submittedName>
        <fullName evidence="2">Uncharacterized protein YukE</fullName>
    </submittedName>
</protein>
<sequence>MSTTSFDGMSHKQMIAWLDQANSTAVQAVADRLAHAGTEIDKIAGELKIRPQWVTWEGEGAFSFRTWSADLANATLRLAEYSKGASKQLSNAADAIALAKAATPRPVGDPEANLEAALEARNDPDSAALVRKLTEEREAVAAEMRKLSQTYNHSVAGFGKLDKPEFPPPPQAIAPEATGGRDNTNSHFSGQGAADGGARAGSGSASAPTGGFAPAGGVTTPAGSADGTSSVVSVVQRPVGMEIAGVDTLPATTTIPPLAPPGPSGSGKPEVGLPTAPMVLPPGIGGGPALPSTNAVGRTGNPRPPMTAGNGHLGTNPMGRPTRDGGIVGGRPVAQSPGRPTGGLPRGTVIGGDGTHAGRGAMGHGGGMGGAGGGSQGGITGGRRLAGETGGSVGGRPQQPGRTTGRPFTPGGTGLVRGTTTGDGSRGVGQSGRGGAAAPQRARDPRRDEGERPDYLVEDEETWQQGSRRVVPPVID</sequence>
<dbReference type="Proteomes" id="UP001519311">
    <property type="component" value="Unassembled WGS sequence"/>
</dbReference>
<gene>
    <name evidence="2" type="ORF">JOF59_003473</name>
</gene>
<keyword evidence="3" id="KW-1185">Reference proteome</keyword>
<comment type="caution">
    <text evidence="2">The sequence shown here is derived from an EMBL/GenBank/DDBJ whole genome shotgun (WGS) entry which is preliminary data.</text>
</comment>
<evidence type="ECO:0000256" key="1">
    <source>
        <dbReference type="SAM" id="MobiDB-lite"/>
    </source>
</evidence>
<dbReference type="EMBL" id="JAGINS010000001">
    <property type="protein sequence ID" value="MBP2361073.1"/>
    <property type="molecule type" value="Genomic_DNA"/>
</dbReference>
<feature type="compositionally biased region" description="Basic and acidic residues" evidence="1">
    <location>
        <begin position="441"/>
        <end position="455"/>
    </location>
</feature>
<feature type="compositionally biased region" description="Gly residues" evidence="1">
    <location>
        <begin position="340"/>
        <end position="381"/>
    </location>
</feature>
<organism evidence="2 3">
    <name type="scientific">Streptomyces clavifer</name>
    <dbReference type="NCBI Taxonomy" id="68188"/>
    <lineage>
        <taxon>Bacteria</taxon>
        <taxon>Bacillati</taxon>
        <taxon>Actinomycetota</taxon>
        <taxon>Actinomycetes</taxon>
        <taxon>Kitasatosporales</taxon>
        <taxon>Streptomycetaceae</taxon>
        <taxon>Streptomyces</taxon>
    </lineage>
</organism>
<feature type="compositionally biased region" description="Low complexity" evidence="1">
    <location>
        <begin position="201"/>
        <end position="225"/>
    </location>
</feature>
<proteinExistence type="predicted"/>
<accession>A0ABS4VB70</accession>
<name>A0ABS4VB70_9ACTN</name>
<feature type="compositionally biased region" description="Low complexity" evidence="1">
    <location>
        <begin position="400"/>
        <end position="423"/>
    </location>
</feature>
<dbReference type="Gene3D" id="1.20.1260.20">
    <property type="entry name" value="PPE superfamily"/>
    <property type="match status" value="1"/>
</dbReference>